<organism evidence="1">
    <name type="scientific">termite gut metagenome</name>
    <dbReference type="NCBI Taxonomy" id="433724"/>
    <lineage>
        <taxon>unclassified sequences</taxon>
        <taxon>metagenomes</taxon>
        <taxon>organismal metagenomes</taxon>
    </lineage>
</organism>
<name>A0A5J4SZI9_9ZZZZ</name>
<reference evidence="1" key="1">
    <citation type="submission" date="2019-03" db="EMBL/GenBank/DDBJ databases">
        <title>Single cell metagenomics reveals metabolic interactions within the superorganism composed of flagellate Streblomastix strix and complex community of Bacteroidetes bacteria on its surface.</title>
        <authorList>
            <person name="Treitli S.C."/>
            <person name="Kolisko M."/>
            <person name="Husnik F."/>
            <person name="Keeling P."/>
            <person name="Hampl V."/>
        </authorList>
    </citation>
    <scope>NUCLEOTIDE SEQUENCE</scope>
    <source>
        <strain evidence="1">STM</strain>
    </source>
</reference>
<proteinExistence type="predicted"/>
<dbReference type="AlphaFoldDB" id="A0A5J4SZI9"/>
<protein>
    <submittedName>
        <fullName evidence="1">Uncharacterized protein</fullName>
    </submittedName>
</protein>
<comment type="caution">
    <text evidence="1">The sequence shown here is derived from an EMBL/GenBank/DDBJ whole genome shotgun (WGS) entry which is preliminary data.</text>
</comment>
<dbReference type="EMBL" id="SNRY01000014">
    <property type="protein sequence ID" value="KAA6351444.1"/>
    <property type="molecule type" value="Genomic_DNA"/>
</dbReference>
<accession>A0A5J4SZI9</accession>
<sequence>MCKTVPKLNNIGYILNIYPLERLEKPILIFNMIFMYSLEYIGMI</sequence>
<gene>
    <name evidence="1" type="ORF">EZS27_001253</name>
</gene>
<evidence type="ECO:0000313" key="1">
    <source>
        <dbReference type="EMBL" id="KAA6351444.1"/>
    </source>
</evidence>